<protein>
    <submittedName>
        <fullName evidence="2">Peroxidase-related enzyme</fullName>
    </submittedName>
</protein>
<dbReference type="GO" id="GO:0004601">
    <property type="term" value="F:peroxidase activity"/>
    <property type="evidence" value="ECO:0007669"/>
    <property type="project" value="UniProtKB-KW"/>
</dbReference>
<dbReference type="RefSeq" id="WP_346755565.1">
    <property type="nucleotide sequence ID" value="NZ_JAUJEA010000020.1"/>
</dbReference>
<dbReference type="SUPFAM" id="SSF69118">
    <property type="entry name" value="AhpD-like"/>
    <property type="match status" value="1"/>
</dbReference>
<keyword evidence="2" id="KW-0575">Peroxidase</keyword>
<dbReference type="NCBIfam" id="TIGR00778">
    <property type="entry name" value="ahpD_dom"/>
    <property type="match status" value="1"/>
</dbReference>
<name>A0ABT8KYX0_9BACT</name>
<dbReference type="InterPro" id="IPR003779">
    <property type="entry name" value="CMD-like"/>
</dbReference>
<proteinExistence type="predicted"/>
<accession>A0ABT8KYX0</accession>
<organism evidence="2 3">
    <name type="scientific">Splendidivirga corallicola</name>
    <dbReference type="NCBI Taxonomy" id="3051826"/>
    <lineage>
        <taxon>Bacteria</taxon>
        <taxon>Pseudomonadati</taxon>
        <taxon>Bacteroidota</taxon>
        <taxon>Cytophagia</taxon>
        <taxon>Cytophagales</taxon>
        <taxon>Splendidivirgaceae</taxon>
        <taxon>Splendidivirga</taxon>
    </lineage>
</organism>
<dbReference type="InterPro" id="IPR029032">
    <property type="entry name" value="AhpD-like"/>
</dbReference>
<gene>
    <name evidence="2" type="ORF">QQ008_29435</name>
</gene>
<dbReference type="InterPro" id="IPR010195">
    <property type="entry name" value="Uncharacterised_peroxidase-rel"/>
</dbReference>
<dbReference type="NCBIfam" id="TIGR01926">
    <property type="entry name" value="peroxid_rel"/>
    <property type="match status" value="1"/>
</dbReference>
<dbReference type="Proteomes" id="UP001172082">
    <property type="component" value="Unassembled WGS sequence"/>
</dbReference>
<evidence type="ECO:0000313" key="3">
    <source>
        <dbReference type="Proteomes" id="UP001172082"/>
    </source>
</evidence>
<comment type="caution">
    <text evidence="2">The sequence shown here is derived from an EMBL/GenBank/DDBJ whole genome shotgun (WGS) entry which is preliminary data.</text>
</comment>
<feature type="domain" description="Carboxymuconolactone decarboxylase-like" evidence="1">
    <location>
        <begin position="49"/>
        <end position="92"/>
    </location>
</feature>
<sequence>MAYIKVVQHEEAEGRLKEIYDNLVETRGKLAEVHKIQSLNPESIVNHMDLYMTIMFGKSPLKRYQREMIAVIVSVNNDCEYCQQHHGEALNHFWRDDERVEQLRNDFTQLELNEVDMVLCEYAETLTANPNSPHEEKFIKRLADLGLEDRAILDATLVIAYFNFVNRIVLGLGVALEEHKGAGYKYD</sequence>
<keyword evidence="3" id="KW-1185">Reference proteome</keyword>
<dbReference type="Gene3D" id="1.20.1290.10">
    <property type="entry name" value="AhpD-like"/>
    <property type="match status" value="1"/>
</dbReference>
<reference evidence="2" key="1">
    <citation type="submission" date="2023-06" db="EMBL/GenBank/DDBJ databases">
        <title>Genomic of Parafulvivirga corallium.</title>
        <authorList>
            <person name="Wang G."/>
        </authorList>
    </citation>
    <scope>NUCLEOTIDE SEQUENCE</scope>
    <source>
        <strain evidence="2">BMA10</strain>
    </source>
</reference>
<dbReference type="InterPro" id="IPR004675">
    <property type="entry name" value="AhpD_core"/>
</dbReference>
<dbReference type="PANTHER" id="PTHR35446">
    <property type="entry name" value="SI:CH211-175M2.5"/>
    <property type="match status" value="1"/>
</dbReference>
<dbReference type="Pfam" id="PF02627">
    <property type="entry name" value="CMD"/>
    <property type="match status" value="1"/>
</dbReference>
<dbReference type="EMBL" id="JAUJEA010000020">
    <property type="protein sequence ID" value="MDN5205543.1"/>
    <property type="molecule type" value="Genomic_DNA"/>
</dbReference>
<evidence type="ECO:0000259" key="1">
    <source>
        <dbReference type="Pfam" id="PF02627"/>
    </source>
</evidence>
<keyword evidence="2" id="KW-0560">Oxidoreductase</keyword>
<dbReference type="PANTHER" id="PTHR35446:SF2">
    <property type="entry name" value="CARBOXYMUCONOLACTONE DECARBOXYLASE-LIKE DOMAIN-CONTAINING PROTEIN"/>
    <property type="match status" value="1"/>
</dbReference>
<evidence type="ECO:0000313" key="2">
    <source>
        <dbReference type="EMBL" id="MDN5205543.1"/>
    </source>
</evidence>